<keyword evidence="2" id="KW-1185">Reference proteome</keyword>
<accession>I4C241</accession>
<evidence type="ECO:0000313" key="1">
    <source>
        <dbReference type="EMBL" id="AFM23632.1"/>
    </source>
</evidence>
<dbReference type="EMBL" id="CP003360">
    <property type="protein sequence ID" value="AFM23632.1"/>
    <property type="molecule type" value="Genomic_DNA"/>
</dbReference>
<evidence type="ECO:0000313" key="2">
    <source>
        <dbReference type="Proteomes" id="UP000006055"/>
    </source>
</evidence>
<organism evidence="1 2">
    <name type="scientific">Desulfomonile tiedjei (strain ATCC 49306 / DSM 6799 / DCB-1)</name>
    <dbReference type="NCBI Taxonomy" id="706587"/>
    <lineage>
        <taxon>Bacteria</taxon>
        <taxon>Pseudomonadati</taxon>
        <taxon>Thermodesulfobacteriota</taxon>
        <taxon>Desulfomonilia</taxon>
        <taxon>Desulfomonilales</taxon>
        <taxon>Desulfomonilaceae</taxon>
        <taxon>Desulfomonile</taxon>
    </lineage>
</organism>
<gene>
    <name evidence="1" type="ordered locus">Desti_0913</name>
</gene>
<name>I4C241_DESTA</name>
<dbReference type="KEGG" id="dti:Desti_0913"/>
<protein>
    <submittedName>
        <fullName evidence="1">Uncharacterized protein</fullName>
    </submittedName>
</protein>
<dbReference type="AlphaFoldDB" id="I4C241"/>
<proteinExistence type="predicted"/>
<dbReference type="Proteomes" id="UP000006055">
    <property type="component" value="Chromosome"/>
</dbReference>
<sequence length="58" mass="6556">MSAGTEAGSHQYPYPQLDINSGNRFKSQWGLIAHKGFALQDREDYLYSMNPTGCVKFE</sequence>
<reference evidence="2" key="1">
    <citation type="submission" date="2012-06" db="EMBL/GenBank/DDBJ databases">
        <title>Complete sequence of chromosome of Desulfomonile tiedjei DSM 6799.</title>
        <authorList>
            <person name="Lucas S."/>
            <person name="Copeland A."/>
            <person name="Lapidus A."/>
            <person name="Glavina del Rio T."/>
            <person name="Dalin E."/>
            <person name="Tice H."/>
            <person name="Bruce D."/>
            <person name="Goodwin L."/>
            <person name="Pitluck S."/>
            <person name="Peters L."/>
            <person name="Ovchinnikova G."/>
            <person name="Zeytun A."/>
            <person name="Lu M."/>
            <person name="Kyrpides N."/>
            <person name="Mavromatis K."/>
            <person name="Ivanova N."/>
            <person name="Brettin T."/>
            <person name="Detter J.C."/>
            <person name="Han C."/>
            <person name="Larimer F."/>
            <person name="Land M."/>
            <person name="Hauser L."/>
            <person name="Markowitz V."/>
            <person name="Cheng J.-F."/>
            <person name="Hugenholtz P."/>
            <person name="Woyke T."/>
            <person name="Wu D."/>
            <person name="Spring S."/>
            <person name="Schroeder M."/>
            <person name="Brambilla E."/>
            <person name="Klenk H.-P."/>
            <person name="Eisen J.A."/>
        </authorList>
    </citation>
    <scope>NUCLEOTIDE SEQUENCE [LARGE SCALE GENOMIC DNA]</scope>
    <source>
        <strain evidence="2">ATCC 49306 / DSM 6799 / DCB-1</strain>
    </source>
</reference>
<dbReference type="HOGENOM" id="CLU_2972065_0_0_7"/>
<dbReference type="STRING" id="706587.Desti_0913"/>